<evidence type="ECO:0000313" key="2">
    <source>
        <dbReference type="Proteomes" id="UP000000463"/>
    </source>
</evidence>
<name>K4JSF2_9CAUD</name>
<dbReference type="Proteomes" id="UP000000463">
    <property type="component" value="Segment"/>
</dbReference>
<reference evidence="1 2" key="1">
    <citation type="journal article" date="2012" name="BMC Genomics">
        <title>The Caulobacter crescentus phage phiCbK: genomics of a canonical phage.</title>
        <authorList>
            <person name="Gill J.J."/>
            <person name="Berry J.D."/>
            <person name="Russell W.K."/>
            <person name="Lessor L."/>
            <person name="Escobar Garcia D.A."/>
            <person name="Hernandez D."/>
            <person name="Kane A."/>
            <person name="Keene J."/>
            <person name="Maddox M."/>
            <person name="Martin R."/>
            <person name="Mohan S."/>
            <person name="Thorn A.M."/>
            <person name="Russell D.H."/>
            <person name="Young R."/>
        </authorList>
    </citation>
    <scope>NUCLEOTIDE SEQUENCE [LARGE SCALE GENOMIC DNA]</scope>
</reference>
<dbReference type="GeneID" id="13995337"/>
<dbReference type="KEGG" id="vg:13995337"/>
<proteinExistence type="predicted"/>
<organism evidence="1 2">
    <name type="scientific">Caulobacter phage CcrColossus</name>
    <dbReference type="NCBI Taxonomy" id="1211640"/>
    <lineage>
        <taxon>Viruses</taxon>
        <taxon>Duplodnaviria</taxon>
        <taxon>Heunggongvirae</taxon>
        <taxon>Uroviricota</taxon>
        <taxon>Caudoviricetes</taxon>
        <taxon>Jeanschmidtviridae</taxon>
        <taxon>Colossusvirus</taxon>
        <taxon>Colossusvirus colossus</taxon>
    </lineage>
</organism>
<evidence type="ECO:0000313" key="1">
    <source>
        <dbReference type="EMBL" id="AFU88279.1"/>
    </source>
</evidence>
<dbReference type="EMBL" id="JX100810">
    <property type="protein sequence ID" value="AFU88279.1"/>
    <property type="molecule type" value="Genomic_DNA"/>
</dbReference>
<sequence length="67" mass="7295">MAVQVNTLLKALRQIAAEPRPCSCQFQREQGHLAALGYIELGTGETGHRRLIVTQDGHDRLALEAAA</sequence>
<keyword evidence="2" id="KW-1185">Reference proteome</keyword>
<accession>K4JSF2</accession>
<dbReference type="RefSeq" id="YP_006988643.1">
    <property type="nucleotide sequence ID" value="NC_019406.1"/>
</dbReference>
<protein>
    <submittedName>
        <fullName evidence="1">Uncharacterized protein</fullName>
    </submittedName>
</protein>
<gene>
    <name evidence="1" type="ORF">CcrColossus_gp409</name>
</gene>